<reference evidence="2" key="1">
    <citation type="submission" date="2020-11" db="EMBL/GenBank/DDBJ databases">
        <title>Isolation and identification of active actinomycetes.</title>
        <authorList>
            <person name="Sun X."/>
        </authorList>
    </citation>
    <scope>NUCLEOTIDE SEQUENCE</scope>
    <source>
        <strain evidence="2">NEAU-A11</strain>
    </source>
</reference>
<sequence length="168" mass="18203">MVPVSNDGIVSRECDTRTAADINLLLARCILDFNEIAGAAASAVVTAMATNAWSDVRTKFARILGRGESSDEEEALTELDGMHSTYAAARPELKPEVARDLTAELRGQLRSRLRGDASFAAEFEALAEEISNHLGKSGGGLTVNQYGQSEGKSTFIQVGHDYRDERQR</sequence>
<evidence type="ECO:0000313" key="3">
    <source>
        <dbReference type="Proteomes" id="UP000598146"/>
    </source>
</evidence>
<comment type="caution">
    <text evidence="2">The sequence shown here is derived from an EMBL/GenBank/DDBJ whole genome shotgun (WGS) entry which is preliminary data.</text>
</comment>
<proteinExistence type="predicted"/>
<evidence type="ECO:0000313" key="2">
    <source>
        <dbReference type="EMBL" id="MBG0568411.1"/>
    </source>
</evidence>
<feature type="compositionally biased region" description="Polar residues" evidence="1">
    <location>
        <begin position="144"/>
        <end position="156"/>
    </location>
</feature>
<accession>A0A931G4Z4</accession>
<evidence type="ECO:0000256" key="1">
    <source>
        <dbReference type="SAM" id="MobiDB-lite"/>
    </source>
</evidence>
<keyword evidence="3" id="KW-1185">Reference proteome</keyword>
<dbReference type="Proteomes" id="UP000598146">
    <property type="component" value="Unassembled WGS sequence"/>
</dbReference>
<dbReference type="EMBL" id="JADQTO010000038">
    <property type="protein sequence ID" value="MBG0568411.1"/>
    <property type="molecule type" value="Genomic_DNA"/>
</dbReference>
<name>A0A931G4Z4_9ACTN</name>
<feature type="region of interest" description="Disordered" evidence="1">
    <location>
        <begin position="144"/>
        <end position="168"/>
    </location>
</feature>
<dbReference type="RefSeq" id="WP_196420186.1">
    <property type="nucleotide sequence ID" value="NZ_JADQTO010000038.1"/>
</dbReference>
<dbReference type="AlphaFoldDB" id="A0A931G4Z4"/>
<organism evidence="2 3">
    <name type="scientific">Actinoplanes aureus</name>
    <dbReference type="NCBI Taxonomy" id="2792083"/>
    <lineage>
        <taxon>Bacteria</taxon>
        <taxon>Bacillati</taxon>
        <taxon>Actinomycetota</taxon>
        <taxon>Actinomycetes</taxon>
        <taxon>Micromonosporales</taxon>
        <taxon>Micromonosporaceae</taxon>
        <taxon>Actinoplanes</taxon>
    </lineage>
</organism>
<gene>
    <name evidence="2" type="ORF">I4J89_44005</name>
</gene>
<protein>
    <submittedName>
        <fullName evidence="2">Uncharacterized protein</fullName>
    </submittedName>
</protein>